<dbReference type="Gene3D" id="2.30.40.10">
    <property type="entry name" value="Urease, subunit C, domain 1"/>
    <property type="match status" value="1"/>
</dbReference>
<dbReference type="AlphaFoldDB" id="A0A9D1SGZ7"/>
<dbReference type="PANTHER" id="PTHR43135">
    <property type="entry name" value="ALPHA-D-RIBOSE 1-METHYLPHOSPHONATE 5-TRIPHOSPHATE DIPHOSPHATASE"/>
    <property type="match status" value="1"/>
</dbReference>
<gene>
    <name evidence="2" type="ORF">IAB05_00380</name>
</gene>
<dbReference type="InterPro" id="IPR032466">
    <property type="entry name" value="Metal_Hydrolase"/>
</dbReference>
<dbReference type="Gene3D" id="3.20.20.140">
    <property type="entry name" value="Metal-dependent hydrolases"/>
    <property type="match status" value="1"/>
</dbReference>
<reference evidence="2" key="2">
    <citation type="journal article" date="2021" name="PeerJ">
        <title>Extensive microbial diversity within the chicken gut microbiome revealed by metagenomics and culture.</title>
        <authorList>
            <person name="Gilroy R."/>
            <person name="Ravi A."/>
            <person name="Getino M."/>
            <person name="Pursley I."/>
            <person name="Horton D.L."/>
            <person name="Alikhan N.F."/>
            <person name="Baker D."/>
            <person name="Gharbi K."/>
            <person name="Hall N."/>
            <person name="Watson M."/>
            <person name="Adriaenssens E.M."/>
            <person name="Foster-Nyarko E."/>
            <person name="Jarju S."/>
            <person name="Secka A."/>
            <person name="Antonio M."/>
            <person name="Oren A."/>
            <person name="Chaudhuri R.R."/>
            <person name="La Ragione R."/>
            <person name="Hildebrand F."/>
            <person name="Pallen M.J."/>
        </authorList>
    </citation>
    <scope>NUCLEOTIDE SEQUENCE</scope>
    <source>
        <strain evidence="2">18911</strain>
    </source>
</reference>
<feature type="domain" description="Amidohydrolase-related" evidence="1">
    <location>
        <begin position="52"/>
        <end position="392"/>
    </location>
</feature>
<evidence type="ECO:0000259" key="1">
    <source>
        <dbReference type="Pfam" id="PF01979"/>
    </source>
</evidence>
<dbReference type="Proteomes" id="UP000824094">
    <property type="component" value="Unassembled WGS sequence"/>
</dbReference>
<dbReference type="GO" id="GO:0016810">
    <property type="term" value="F:hydrolase activity, acting on carbon-nitrogen (but not peptide) bonds"/>
    <property type="evidence" value="ECO:0007669"/>
    <property type="project" value="InterPro"/>
</dbReference>
<evidence type="ECO:0000313" key="2">
    <source>
        <dbReference type="EMBL" id="HIU59826.1"/>
    </source>
</evidence>
<dbReference type="InterPro" id="IPR006680">
    <property type="entry name" value="Amidohydro-rel"/>
</dbReference>
<dbReference type="PANTHER" id="PTHR43135:SF3">
    <property type="entry name" value="ALPHA-D-RIBOSE 1-METHYLPHOSPHONATE 5-TRIPHOSPHATE DIPHOSPHATASE"/>
    <property type="match status" value="1"/>
</dbReference>
<evidence type="ECO:0000313" key="3">
    <source>
        <dbReference type="Proteomes" id="UP000824094"/>
    </source>
</evidence>
<dbReference type="InterPro" id="IPR051781">
    <property type="entry name" value="Metallo-dep_Hydrolase"/>
</dbReference>
<sequence>MDLFFKNAAIVDVENGKVTDGSIAVKDGIITAIGEIQPENGMKVIDCTGLYAAPGLINMHVHLFGTGRPAKALGGGKAQERLVKIVKTPIGKAVLRKLMESAAETQLLSGVTTVRTVGDFCGIDFELKKKTEEFKGRARGLRMFVSGYAITVPGGHGAGTFALVGRTEEELEKLVDEAVEKGADLIKICITGGVMDAKKRGEPGEVRMEQKYVKAVCDRAHAFGKKVAAHVQSSRGAEIAAFGGVDTIEHGAPLTAEAAGELSRRGGAVIVTYSPALPNARLGSEATKLNETAQYNSEVVMNGMTECATEAARYGIKIGLGTDASCPFCTQSGTWRELVYYSKCVGVSAAETLKTATLGNAEILGIADKTGSLAVGKSADIVFLRSDPFKDLSAYRDIKYISAQKRFIVDPKPKRMPDIESLLDEMSAKL</sequence>
<comment type="caution">
    <text evidence="2">The sequence shown here is derived from an EMBL/GenBank/DDBJ whole genome shotgun (WGS) entry which is preliminary data.</text>
</comment>
<dbReference type="InterPro" id="IPR011059">
    <property type="entry name" value="Metal-dep_hydrolase_composite"/>
</dbReference>
<dbReference type="SUPFAM" id="SSF51556">
    <property type="entry name" value="Metallo-dependent hydrolases"/>
    <property type="match status" value="1"/>
</dbReference>
<name>A0A9D1SGZ7_9FIRM</name>
<protein>
    <submittedName>
        <fullName evidence="2">Amidohydrolase family protein</fullName>
    </submittedName>
</protein>
<dbReference type="Pfam" id="PF01979">
    <property type="entry name" value="Amidohydro_1"/>
    <property type="match status" value="1"/>
</dbReference>
<dbReference type="SUPFAM" id="SSF51338">
    <property type="entry name" value="Composite domain of metallo-dependent hydrolases"/>
    <property type="match status" value="1"/>
</dbReference>
<organism evidence="2 3">
    <name type="scientific">Candidatus Stercoripulliclostridium merdigallinarum</name>
    <dbReference type="NCBI Taxonomy" id="2840951"/>
    <lineage>
        <taxon>Bacteria</taxon>
        <taxon>Bacillati</taxon>
        <taxon>Bacillota</taxon>
        <taxon>Clostridia</taxon>
        <taxon>Eubacteriales</taxon>
        <taxon>Candidatus Stercoripulliclostridium</taxon>
    </lineage>
</organism>
<proteinExistence type="predicted"/>
<accession>A0A9D1SGZ7</accession>
<dbReference type="EMBL" id="DVNF01000013">
    <property type="protein sequence ID" value="HIU59826.1"/>
    <property type="molecule type" value="Genomic_DNA"/>
</dbReference>
<reference evidence="2" key="1">
    <citation type="submission" date="2020-10" db="EMBL/GenBank/DDBJ databases">
        <authorList>
            <person name="Gilroy R."/>
        </authorList>
    </citation>
    <scope>NUCLEOTIDE SEQUENCE</scope>
    <source>
        <strain evidence="2">18911</strain>
    </source>
</reference>